<evidence type="ECO:0000313" key="2">
    <source>
        <dbReference type="EMBL" id="KAA0195761.1"/>
    </source>
</evidence>
<reference evidence="2" key="1">
    <citation type="submission" date="2019-05" db="EMBL/GenBank/DDBJ databases">
        <title>Annotation for the trematode Fasciolopsis buski.</title>
        <authorList>
            <person name="Choi Y.-J."/>
        </authorList>
    </citation>
    <scope>NUCLEOTIDE SEQUENCE</scope>
    <source>
        <strain evidence="2">HT</strain>
        <tissue evidence="2">Whole worm</tissue>
    </source>
</reference>
<protein>
    <submittedName>
        <fullName evidence="2">Uncharacterized protein</fullName>
    </submittedName>
</protein>
<organism evidence="2 3">
    <name type="scientific">Fasciolopsis buskii</name>
    <dbReference type="NCBI Taxonomy" id="27845"/>
    <lineage>
        <taxon>Eukaryota</taxon>
        <taxon>Metazoa</taxon>
        <taxon>Spiralia</taxon>
        <taxon>Lophotrochozoa</taxon>
        <taxon>Platyhelminthes</taxon>
        <taxon>Trematoda</taxon>
        <taxon>Digenea</taxon>
        <taxon>Plagiorchiida</taxon>
        <taxon>Echinostomata</taxon>
        <taxon>Echinostomatoidea</taxon>
        <taxon>Fasciolidae</taxon>
        <taxon>Fasciolopsis</taxon>
    </lineage>
</organism>
<sequence length="292" mass="33243">MVPPSYFSGYVTARTDLVRLVPFRAHLGSFRGCISRRSDTGSNHSHRRPYSSLGLGPQLRKPSSTPDVCVPTTKSRSKFSRSHSRCIQSRQCSRLHQHPAVRYSDYFKVPLSGAPAKWNSIGEFYEQWKSLDVSSCDQPMSLRLSRQMMLNYPLSMEHEFQPELVEYRTKESLNQLQFCQSEKMKVDYPRGTPLSYDSVKDGKTDSVLIELRNSAVSPPSSWLNSNASESRDFRCPEVSLSFITRRLLLVSLMKPQKAITPSIVRIQSNFCLVVEDVSESAKRYAASCKCFF</sequence>
<dbReference type="Proteomes" id="UP000728185">
    <property type="component" value="Unassembled WGS sequence"/>
</dbReference>
<name>A0A8E0S3R9_9TREM</name>
<dbReference type="OrthoDB" id="10544486at2759"/>
<dbReference type="AlphaFoldDB" id="A0A8E0S3R9"/>
<comment type="caution">
    <text evidence="2">The sequence shown here is derived from an EMBL/GenBank/DDBJ whole genome shotgun (WGS) entry which is preliminary data.</text>
</comment>
<keyword evidence="3" id="KW-1185">Reference proteome</keyword>
<evidence type="ECO:0000256" key="1">
    <source>
        <dbReference type="SAM" id="MobiDB-lite"/>
    </source>
</evidence>
<dbReference type="EMBL" id="LUCM01003461">
    <property type="protein sequence ID" value="KAA0195761.1"/>
    <property type="molecule type" value="Genomic_DNA"/>
</dbReference>
<accession>A0A8E0S3R9</accession>
<evidence type="ECO:0000313" key="3">
    <source>
        <dbReference type="Proteomes" id="UP000728185"/>
    </source>
</evidence>
<feature type="region of interest" description="Disordered" evidence="1">
    <location>
        <begin position="38"/>
        <end position="74"/>
    </location>
</feature>
<proteinExistence type="predicted"/>
<gene>
    <name evidence="2" type="ORF">FBUS_08163</name>
</gene>